<dbReference type="InterPro" id="IPR011050">
    <property type="entry name" value="Pectin_lyase_fold/virulence"/>
</dbReference>
<feature type="active site" evidence="4">
    <location>
        <position position="191"/>
    </location>
</feature>
<dbReference type="PANTHER" id="PTHR31321:SF57">
    <property type="entry name" value="PECTINESTERASE 53-RELATED"/>
    <property type="match status" value="1"/>
</dbReference>
<dbReference type="InterPro" id="IPR033131">
    <property type="entry name" value="Pectinesterase_Asp_AS"/>
</dbReference>
<dbReference type="GO" id="GO:0045490">
    <property type="term" value="P:pectin catabolic process"/>
    <property type="evidence" value="ECO:0007669"/>
    <property type="project" value="UniProtKB-UniRule"/>
</dbReference>
<evidence type="ECO:0000256" key="5">
    <source>
        <dbReference type="RuleBase" id="RU000589"/>
    </source>
</evidence>
<gene>
    <name evidence="7" type="ORF">GFD22_09435</name>
</gene>
<comment type="catalytic activity">
    <reaction evidence="5">
        <text>[(1-&gt;4)-alpha-D-galacturonosyl methyl ester](n) + n H2O = [(1-&gt;4)-alpha-D-galacturonosyl](n) + n methanol + n H(+)</text>
        <dbReference type="Rhea" id="RHEA:22380"/>
        <dbReference type="Rhea" id="RHEA-COMP:14570"/>
        <dbReference type="Rhea" id="RHEA-COMP:14573"/>
        <dbReference type="ChEBI" id="CHEBI:15377"/>
        <dbReference type="ChEBI" id="CHEBI:15378"/>
        <dbReference type="ChEBI" id="CHEBI:17790"/>
        <dbReference type="ChEBI" id="CHEBI:140522"/>
        <dbReference type="ChEBI" id="CHEBI:140523"/>
        <dbReference type="EC" id="3.1.1.11"/>
    </reaction>
</comment>
<dbReference type="Pfam" id="PF01095">
    <property type="entry name" value="Pectinesterase"/>
    <property type="match status" value="2"/>
</dbReference>
<evidence type="ECO:0000256" key="1">
    <source>
        <dbReference type="ARBA" id="ARBA00008891"/>
    </source>
</evidence>
<keyword evidence="8" id="KW-1185">Reference proteome</keyword>
<dbReference type="GO" id="GO:0042545">
    <property type="term" value="P:cell wall modification"/>
    <property type="evidence" value="ECO:0007669"/>
    <property type="project" value="UniProtKB-UniRule"/>
</dbReference>
<comment type="caution">
    <text evidence="7">The sequence shown here is derived from an EMBL/GenBank/DDBJ whole genome shotgun (WGS) entry which is preliminary data.</text>
</comment>
<evidence type="ECO:0000256" key="3">
    <source>
        <dbReference type="ARBA" id="ARBA00023085"/>
    </source>
</evidence>
<dbReference type="EMBL" id="WHZY01000018">
    <property type="protein sequence ID" value="NEG79186.1"/>
    <property type="molecule type" value="Genomic_DNA"/>
</dbReference>
<accession>A0A7K3TJQ7</accession>
<dbReference type="Proteomes" id="UP000469763">
    <property type="component" value="Unassembled WGS sequence"/>
</dbReference>
<feature type="domain" description="Pectinesterase catalytic" evidence="6">
    <location>
        <begin position="11"/>
        <end position="152"/>
    </location>
</feature>
<dbReference type="GO" id="GO:0030599">
    <property type="term" value="F:pectinesterase activity"/>
    <property type="evidence" value="ECO:0007669"/>
    <property type="project" value="UniProtKB-UniRule"/>
</dbReference>
<keyword evidence="3 5" id="KW-0063">Aspartyl esterase</keyword>
<proteinExistence type="inferred from homology"/>
<comment type="similarity">
    <text evidence="1">Belongs to the pectinesterase family.</text>
</comment>
<dbReference type="AlphaFoldDB" id="A0A7K3TJQ7"/>
<keyword evidence="2 5" id="KW-0378">Hydrolase</keyword>
<evidence type="ECO:0000313" key="7">
    <source>
        <dbReference type="EMBL" id="NEG79186.1"/>
    </source>
</evidence>
<evidence type="ECO:0000313" key="8">
    <source>
        <dbReference type="Proteomes" id="UP000469763"/>
    </source>
</evidence>
<dbReference type="OrthoDB" id="264773at2"/>
<dbReference type="EC" id="3.1.1.11" evidence="5"/>
<name>A0A7K3TJQ7_9BIFI</name>
<dbReference type="InterPro" id="IPR000070">
    <property type="entry name" value="Pectinesterase_cat"/>
</dbReference>
<dbReference type="PANTHER" id="PTHR31321">
    <property type="entry name" value="ACYL-COA THIOESTER HYDROLASE YBHC-RELATED"/>
    <property type="match status" value="1"/>
</dbReference>
<dbReference type="InterPro" id="IPR012334">
    <property type="entry name" value="Pectin_lyas_fold"/>
</dbReference>
<feature type="domain" description="Pectinesterase catalytic" evidence="6">
    <location>
        <begin position="177"/>
        <end position="313"/>
    </location>
</feature>
<dbReference type="PROSITE" id="PS00503">
    <property type="entry name" value="PECTINESTERASE_2"/>
    <property type="match status" value="1"/>
</dbReference>
<protein>
    <recommendedName>
        <fullName evidence="5">Pectinesterase</fullName>
        <ecNumber evidence="5">3.1.1.11</ecNumber>
    </recommendedName>
</protein>
<evidence type="ECO:0000259" key="6">
    <source>
        <dbReference type="Pfam" id="PF01095"/>
    </source>
</evidence>
<dbReference type="UniPathway" id="UPA00545">
    <property type="reaction ID" value="UER00823"/>
</dbReference>
<reference evidence="7 8" key="1">
    <citation type="submission" date="2019-10" db="EMBL/GenBank/DDBJ databases">
        <title>Bifidobacterium from non-human primates.</title>
        <authorList>
            <person name="Modesto M."/>
        </authorList>
    </citation>
    <scope>NUCLEOTIDE SEQUENCE [LARGE SCALE GENOMIC DNA]</scope>
    <source>
        <strain evidence="7 8">TREC</strain>
    </source>
</reference>
<dbReference type="GO" id="GO:0009279">
    <property type="term" value="C:cell outer membrane"/>
    <property type="evidence" value="ECO:0007669"/>
    <property type="project" value="TreeGrafter"/>
</dbReference>
<organism evidence="7 8">
    <name type="scientific">Bifidobacterium avesanii</name>
    <dbReference type="NCBI Taxonomy" id="1798157"/>
    <lineage>
        <taxon>Bacteria</taxon>
        <taxon>Bacillati</taxon>
        <taxon>Actinomycetota</taxon>
        <taxon>Actinomycetes</taxon>
        <taxon>Bifidobacteriales</taxon>
        <taxon>Bifidobacteriaceae</taxon>
        <taxon>Bifidobacterium</taxon>
    </lineage>
</organism>
<dbReference type="SUPFAM" id="SSF51126">
    <property type="entry name" value="Pectin lyase-like"/>
    <property type="match status" value="1"/>
</dbReference>
<sequence>MSGETTPAVLAVAKDGSAGFATIGAAIDHLMSLDDGLAPAEIRVAPGEYRERLVIRRPNLTITAAGGPRSARIVFGLGGRMPSPDGQGGKLGTFRTATVLVDAHDVTLRGLAIENDAGDGREVGQAIALYADGDRIVVDDCALLGRQDTLFTGPLPPKEIEPFGFLGPKRLAPRTVGRQLYRRCLIAGDVDFIFGSARAYFEECEIRSLDRGEEINGYATAASTPEGEPYGYVFDRCRFTTDPAAPAAPDSVYLGRPWRDWAQVALVDCELGAHIRVEGWNDWGKAAARCHSRFEALDPTGPGSAPMAWPRWTHTLPESERDRLSRGHVLGF</sequence>
<evidence type="ECO:0000256" key="4">
    <source>
        <dbReference type="PROSITE-ProRule" id="PRU10040"/>
    </source>
</evidence>
<evidence type="ECO:0000256" key="2">
    <source>
        <dbReference type="ARBA" id="ARBA00022801"/>
    </source>
</evidence>
<dbReference type="Gene3D" id="2.160.20.10">
    <property type="entry name" value="Single-stranded right-handed beta-helix, Pectin lyase-like"/>
    <property type="match status" value="1"/>
</dbReference>
<comment type="pathway">
    <text evidence="5">Glycan metabolism; pectin degradation; 2-dehydro-3-deoxy-D-gluconate from pectin: step 1/5.</text>
</comment>
<dbReference type="RefSeq" id="WP_152350958.1">
    <property type="nucleotide sequence ID" value="NZ_WBSN01000018.1"/>
</dbReference>